<name>A0ABY2YB44_9STRE</name>
<sequence>MEVVIIAYLTQNEFEQLGFDDVENFEKLEKRAEVAINLFLGNFYSAVDFERDYEPRKQAVKLATAYQVAYLDASGIMTADDKQSVSSVSLGRTSVSYKNSSKTSLESARYNLSLDALNALKGAGFGYRGVGYDRY</sequence>
<comment type="caution">
    <text evidence="1">The sequence shown here is derived from an EMBL/GenBank/DDBJ whole genome shotgun (WGS) entry which is preliminary data.</text>
</comment>
<dbReference type="RefSeq" id="WP_140814498.1">
    <property type="nucleotide sequence ID" value="NZ_VFSG01000002.1"/>
</dbReference>
<gene>
    <name evidence="1" type="ORF">FJR71_07710</name>
</gene>
<evidence type="ECO:0000313" key="2">
    <source>
        <dbReference type="Proteomes" id="UP000319739"/>
    </source>
</evidence>
<dbReference type="EMBL" id="VFSG01000002">
    <property type="protein sequence ID" value="TPE36675.1"/>
    <property type="molecule type" value="Genomic_DNA"/>
</dbReference>
<accession>A0ABY2YB44</accession>
<evidence type="ECO:0000313" key="1">
    <source>
        <dbReference type="EMBL" id="TPE36675.1"/>
    </source>
</evidence>
<organism evidence="1 2">
    <name type="scientific">Streptococcus xiaochunlingii</name>
    <dbReference type="NCBI Taxonomy" id="2589788"/>
    <lineage>
        <taxon>Bacteria</taxon>
        <taxon>Bacillati</taxon>
        <taxon>Bacillota</taxon>
        <taxon>Bacilli</taxon>
        <taxon>Lactobacillales</taxon>
        <taxon>Streptococcaceae</taxon>
        <taxon>Streptococcus</taxon>
    </lineage>
</organism>
<proteinExistence type="predicted"/>
<dbReference type="Proteomes" id="UP000319739">
    <property type="component" value="Unassembled WGS sequence"/>
</dbReference>
<protein>
    <submittedName>
        <fullName evidence="1">DUF4054 domain-containing protein</fullName>
    </submittedName>
</protein>
<keyword evidence="2" id="KW-1185">Reference proteome</keyword>
<reference evidence="1 2" key="1">
    <citation type="submission" date="2019-06" db="EMBL/GenBank/DDBJ databases">
        <authorList>
            <person name="Zou Y."/>
        </authorList>
    </citation>
    <scope>NUCLEOTIDE SEQUENCE [LARGE SCALE GENOMIC DNA]</scope>
    <source>
        <strain evidence="1 2">E24</strain>
    </source>
</reference>